<reference evidence="2" key="1">
    <citation type="journal article" date="2019" name="Plant Biotechnol. J.">
        <title>Genome sequencing of the Australian wild diploid species Gossypium australe highlights disease resistance and delayed gland morphogenesis.</title>
        <authorList>
            <person name="Cai Y."/>
            <person name="Cai X."/>
            <person name="Wang Q."/>
            <person name="Wang P."/>
            <person name="Zhang Y."/>
            <person name="Cai C."/>
            <person name="Xu Y."/>
            <person name="Wang K."/>
            <person name="Zhou Z."/>
            <person name="Wang C."/>
            <person name="Geng S."/>
            <person name="Li B."/>
            <person name="Dong Q."/>
            <person name="Hou Y."/>
            <person name="Wang H."/>
            <person name="Ai P."/>
            <person name="Liu Z."/>
            <person name="Yi F."/>
            <person name="Sun M."/>
            <person name="An G."/>
            <person name="Cheng J."/>
            <person name="Zhang Y."/>
            <person name="Shi Q."/>
            <person name="Xie Y."/>
            <person name="Shi X."/>
            <person name="Chang Y."/>
            <person name="Huang F."/>
            <person name="Chen Y."/>
            <person name="Hong S."/>
            <person name="Mi L."/>
            <person name="Sun Q."/>
            <person name="Zhang L."/>
            <person name="Zhou B."/>
            <person name="Peng R."/>
            <person name="Zhang X."/>
            <person name="Liu F."/>
        </authorList>
    </citation>
    <scope>NUCLEOTIDE SEQUENCE [LARGE SCALE GENOMIC DNA]</scope>
    <source>
        <strain evidence="2">cv. PA1801</strain>
    </source>
</reference>
<gene>
    <name evidence="1" type="ORF">EPI10_028701</name>
</gene>
<accession>A0A5B6UVS7</accession>
<dbReference type="OrthoDB" id="1750756at2759"/>
<dbReference type="EMBL" id="SMMG02000009">
    <property type="protein sequence ID" value="KAA3462190.1"/>
    <property type="molecule type" value="Genomic_DNA"/>
</dbReference>
<dbReference type="Proteomes" id="UP000325315">
    <property type="component" value="Unassembled WGS sequence"/>
</dbReference>
<comment type="caution">
    <text evidence="1">The sequence shown here is derived from an EMBL/GenBank/DDBJ whole genome shotgun (WGS) entry which is preliminary data.</text>
</comment>
<evidence type="ECO:0000313" key="1">
    <source>
        <dbReference type="EMBL" id="KAA3462190.1"/>
    </source>
</evidence>
<dbReference type="AlphaFoldDB" id="A0A5B6UVS7"/>
<protein>
    <submittedName>
        <fullName evidence="1">Splicing factor, suppressor of white-apricot</fullName>
    </submittedName>
</protein>
<evidence type="ECO:0000313" key="2">
    <source>
        <dbReference type="Proteomes" id="UP000325315"/>
    </source>
</evidence>
<sequence>MSQRRDLDAASTSSYANGVTSTATVPTTMAYLPQTVVLCELRHAAFEASTPTGPSDNPFSMAPQKAVETIGKNWRDQYEKWQPKICQVREFYFITMDMVFQSQLQMVKFGYLIRGDSIFSPFCWNISLCSEAVANNHFRTVSNPCLHLDKSFGTPSELAINQDINIWKDELAISLLSFKRCLMEVSWVYELLGYAVCLYCGWDGDNNEEPAAAFGLYNAVSFSYGNTGESNEQKDTDVESSFRPPFPVPETLLQNLYPKLKSKTSADQDLGWWVTRRIV</sequence>
<organism evidence="1 2">
    <name type="scientific">Gossypium australe</name>
    <dbReference type="NCBI Taxonomy" id="47621"/>
    <lineage>
        <taxon>Eukaryota</taxon>
        <taxon>Viridiplantae</taxon>
        <taxon>Streptophyta</taxon>
        <taxon>Embryophyta</taxon>
        <taxon>Tracheophyta</taxon>
        <taxon>Spermatophyta</taxon>
        <taxon>Magnoliopsida</taxon>
        <taxon>eudicotyledons</taxon>
        <taxon>Gunneridae</taxon>
        <taxon>Pentapetalae</taxon>
        <taxon>rosids</taxon>
        <taxon>malvids</taxon>
        <taxon>Malvales</taxon>
        <taxon>Malvaceae</taxon>
        <taxon>Malvoideae</taxon>
        <taxon>Gossypium</taxon>
    </lineage>
</organism>
<proteinExistence type="predicted"/>
<name>A0A5B6UVS7_9ROSI</name>
<keyword evidence="2" id="KW-1185">Reference proteome</keyword>